<accession>A0A8S5VVQ9</accession>
<evidence type="ECO:0000313" key="2">
    <source>
        <dbReference type="EMBL" id="DAG99397.1"/>
    </source>
</evidence>
<reference evidence="2" key="1">
    <citation type="journal article" date="2021" name="Proc. Natl. Acad. Sci. U.S.A.">
        <title>A Catalog of Tens of Thousands of Viruses from Human Metagenomes Reveals Hidden Associations with Chronic Diseases.</title>
        <authorList>
            <person name="Tisza M.J."/>
            <person name="Buck C.B."/>
        </authorList>
    </citation>
    <scope>NUCLEOTIDE SEQUENCE</scope>
    <source>
        <strain evidence="2">CtY4J10</strain>
    </source>
</reference>
<sequence length="41" mass="4828">MFVPPPNTKIKFTHPPHAGTCRKNWQVPQNKNDIKYIPVRK</sequence>
<evidence type="ECO:0000256" key="1">
    <source>
        <dbReference type="SAM" id="MobiDB-lite"/>
    </source>
</evidence>
<organism evidence="2">
    <name type="scientific">Ackermannviridae sp</name>
    <dbReference type="NCBI Taxonomy" id="2831612"/>
    <lineage>
        <taxon>Viruses</taxon>
        <taxon>Duplodnaviria</taxon>
        <taxon>Heunggongvirae</taxon>
        <taxon>Uroviricota</taxon>
        <taxon>Caudoviricetes</taxon>
        <taxon>Pantevenvirales</taxon>
        <taxon>Ackermannviridae</taxon>
    </lineage>
</organism>
<proteinExistence type="predicted"/>
<dbReference type="EMBL" id="BK035411">
    <property type="protein sequence ID" value="DAG99397.1"/>
    <property type="molecule type" value="Genomic_DNA"/>
</dbReference>
<feature type="region of interest" description="Disordered" evidence="1">
    <location>
        <begin position="1"/>
        <end position="24"/>
    </location>
</feature>
<protein>
    <submittedName>
        <fullName evidence="2">Uncharacterized protein</fullName>
    </submittedName>
</protein>
<name>A0A8S5VVQ9_9CAUD</name>